<reference evidence="2" key="1">
    <citation type="submission" date="2016-10" db="EMBL/GenBank/DDBJ databases">
        <authorList>
            <person name="Varghese N."/>
            <person name="Submissions S."/>
        </authorList>
    </citation>
    <scope>NUCLEOTIDE SEQUENCE [LARGE SCALE GENOMIC DNA]</scope>
    <source>
        <strain evidence="2">DSM 22951</strain>
    </source>
</reference>
<name>A0A2Y8ZRH6_9MICO</name>
<keyword evidence="2" id="KW-1185">Reference proteome</keyword>
<evidence type="ECO:0000313" key="2">
    <source>
        <dbReference type="Proteomes" id="UP000250028"/>
    </source>
</evidence>
<dbReference type="Proteomes" id="UP000250028">
    <property type="component" value="Unassembled WGS sequence"/>
</dbReference>
<accession>A0A2Y8ZRH6</accession>
<dbReference type="AlphaFoldDB" id="A0A2Y8ZRH6"/>
<organism evidence="1 2">
    <name type="scientific">Branchiibius hedensis</name>
    <dbReference type="NCBI Taxonomy" id="672460"/>
    <lineage>
        <taxon>Bacteria</taxon>
        <taxon>Bacillati</taxon>
        <taxon>Actinomycetota</taxon>
        <taxon>Actinomycetes</taxon>
        <taxon>Micrococcales</taxon>
        <taxon>Dermacoccaceae</taxon>
        <taxon>Branchiibius</taxon>
    </lineage>
</organism>
<evidence type="ECO:0000313" key="1">
    <source>
        <dbReference type="EMBL" id="SSA34494.1"/>
    </source>
</evidence>
<evidence type="ECO:0008006" key="3">
    <source>
        <dbReference type="Google" id="ProtNLM"/>
    </source>
</evidence>
<proteinExistence type="predicted"/>
<sequence>MKLSASAVAPLVAYASGMFSVDETNLATAAQVLGAGTDRRSKGFKSLRSDLPALAMPWYPLDRVAAAATQMTQGAQVEPQAGFGQWRPANPTAGKYMMVAGANSVLGVHPSTPSTFFAAPDAVLIAEGQIKALSALTAWLVEQGVSISDLSETGEGSRVRLRSVMESLDARLLVVCIIGVHNWSGMPEWHALRLKNLPVTVAFDGDTATNRQVWDAASKLAAFLESRHAVVSFADPSLDGVSKAGVDDFFGAGKSFADLMDTTKDDLPDKPEAEVEFHPGDVRMNDDDATFEEYHVSDDGYTSRGSWVPKAGMAGRLLSESNPKSSDWSPGSELVEGKLDPSLIDENEPVRVQIETSWQSHDGSIVKGVVNGNDDLLSENPNRWHLRKAVIPTTVSKCPDWGNLPGAWLKAMKLHRAGETITNYLWMQMGWVPTVSGLPVFVAGETVLGIEGRLIGSGTVPGCTNRVIPGTSKFGLAPIEADTDEQYRAYLRASIQTVFETYTGGAWGNQSVAATVIAAALRPVVPIRPKTTILFYGPPRGGKSWSAKAIMAFWQSDPGAFQDTLPGGASDTKYSLEDVVARVPIWVADDLAPSSDARKNEREESSIEAIIRSVFNGTSTRRRTADGGRRRVDVPLAVLVVTAENPLTSSSVMERCVAFDTGARGFLGTEDATDALVELNTTTLTANEITAAAVQMVQRAAAEQGWKKANREWAELFDMHRDAATSFLRRNGGTEGTLTRHADIAADLMLGGDVLEMLAEWAGCDEAFLDRLGKLQHWILEAVGANYGQAATVTPGENLLTALRGVLESGTGHILGQDGKPPMADMPSGHPLRGKASIINERLGWRASSDEKRPWEPRGASIGRLVWHGQTPVVLMNHTAAFDVAQRAYRGLLPPGTKASSVWASAWGTGLCPDFWKRRLGRGGELRPMVRVRDFEGVPFKVATLLDLDENG</sequence>
<protein>
    <recommendedName>
        <fullName evidence="3">DUF3854 domain-containing protein</fullName>
    </recommendedName>
</protein>
<gene>
    <name evidence="1" type="ORF">SAMN04489750_1817</name>
</gene>
<dbReference type="EMBL" id="UESZ01000001">
    <property type="protein sequence ID" value="SSA34494.1"/>
    <property type="molecule type" value="Genomic_DNA"/>
</dbReference>